<name>A0A642UT10_DIURU</name>
<organism evidence="8 9">
    <name type="scientific">Diutina rugosa</name>
    <name type="common">Yeast</name>
    <name type="synonym">Candida rugosa</name>
    <dbReference type="NCBI Taxonomy" id="5481"/>
    <lineage>
        <taxon>Eukaryota</taxon>
        <taxon>Fungi</taxon>
        <taxon>Dikarya</taxon>
        <taxon>Ascomycota</taxon>
        <taxon>Saccharomycotina</taxon>
        <taxon>Pichiomycetes</taxon>
        <taxon>Debaryomycetaceae</taxon>
        <taxon>Diutina</taxon>
    </lineage>
</organism>
<proteinExistence type="inferred from homology"/>
<dbReference type="GO" id="GO:0005741">
    <property type="term" value="C:mitochondrial outer membrane"/>
    <property type="evidence" value="ECO:0007669"/>
    <property type="project" value="TreeGrafter"/>
</dbReference>
<dbReference type="EMBL" id="SWFT01000105">
    <property type="protein sequence ID" value="KAA8901194.1"/>
    <property type="molecule type" value="Genomic_DNA"/>
</dbReference>
<dbReference type="OrthoDB" id="5336366at2759"/>
<evidence type="ECO:0000313" key="8">
    <source>
        <dbReference type="EMBL" id="KAA8901194.1"/>
    </source>
</evidence>
<keyword evidence="2 7" id="KW-0812">Transmembrane</keyword>
<dbReference type="OMA" id="HPYLIYA"/>
<evidence type="ECO:0000256" key="4">
    <source>
        <dbReference type="ARBA" id="ARBA00023136"/>
    </source>
</evidence>
<gene>
    <name evidence="8" type="ORF">DIURU_003564</name>
</gene>
<feature type="transmembrane region" description="Helical" evidence="7">
    <location>
        <begin position="12"/>
        <end position="29"/>
    </location>
</feature>
<dbReference type="RefSeq" id="XP_034011817.1">
    <property type="nucleotide sequence ID" value="XM_034156340.1"/>
</dbReference>
<reference evidence="8 9" key="1">
    <citation type="submission" date="2019-07" db="EMBL/GenBank/DDBJ databases">
        <title>Genome assembly of two rare yeast pathogens: Diutina rugosa and Trichomonascus ciferrii.</title>
        <authorList>
            <person name="Mixao V."/>
            <person name="Saus E."/>
            <person name="Hansen A."/>
            <person name="Lass-Flor C."/>
            <person name="Gabaldon T."/>
        </authorList>
    </citation>
    <scope>NUCLEOTIDE SEQUENCE [LARGE SCALE GENOMIC DNA]</scope>
    <source>
        <strain evidence="8 9">CBS 613</strain>
    </source>
</reference>
<evidence type="ECO:0000256" key="2">
    <source>
        <dbReference type="ARBA" id="ARBA00022692"/>
    </source>
</evidence>
<dbReference type="PANTHER" id="PTHR37278">
    <property type="entry name" value="AUTOPHAGY-RELATED PROTEIN 33-RELATED"/>
    <property type="match status" value="1"/>
</dbReference>
<evidence type="ECO:0000313" key="9">
    <source>
        <dbReference type="Proteomes" id="UP000449547"/>
    </source>
</evidence>
<protein>
    <recommendedName>
        <fullName evidence="10">Autophagy-related protein 33</fullName>
    </recommendedName>
</protein>
<feature type="compositionally biased region" description="Polar residues" evidence="6">
    <location>
        <begin position="155"/>
        <end position="172"/>
    </location>
</feature>
<sequence length="227" mass="23766">MAGTCITTIKYLGVGVLGLASSSILYQAYQTIPAQIRLVSVSAADPARLHHKITLSSILHSVAALLSSSLFYTAYKYSPSFEKHPYLVYSGVCGVAAMLGVWYGFPPPWQAAPTKTPTRAPSAAPAAPSGAATTASVGDAALDKSYVHVSDEESSVISTPNSTLPSSPQLTSEAEAENIDVEVELSHARQELVSRLERVDTGYMFAGGVSLVGFIIGAIGVLGDVLY</sequence>
<comment type="subcellular location">
    <subcellularLocation>
        <location evidence="1">Membrane</location>
        <topology evidence="1">Multi-pass membrane protein</topology>
    </subcellularLocation>
</comment>
<dbReference type="AlphaFoldDB" id="A0A642UT10"/>
<keyword evidence="3 7" id="KW-1133">Transmembrane helix</keyword>
<comment type="caution">
    <text evidence="8">The sequence shown here is derived from an EMBL/GenBank/DDBJ whole genome shotgun (WGS) entry which is preliminary data.</text>
</comment>
<dbReference type="PANTHER" id="PTHR37278:SF1">
    <property type="entry name" value="AUTOPHAGY-RELATED PROTEIN 33-RELATED"/>
    <property type="match status" value="1"/>
</dbReference>
<comment type="similarity">
    <text evidence="5">Belongs to the ATG33 family.</text>
</comment>
<feature type="transmembrane region" description="Helical" evidence="7">
    <location>
        <begin position="203"/>
        <end position="226"/>
    </location>
</feature>
<feature type="transmembrane region" description="Helical" evidence="7">
    <location>
        <begin position="86"/>
        <end position="105"/>
    </location>
</feature>
<evidence type="ECO:0000256" key="6">
    <source>
        <dbReference type="SAM" id="MobiDB-lite"/>
    </source>
</evidence>
<evidence type="ECO:0000256" key="5">
    <source>
        <dbReference type="ARBA" id="ARBA00038013"/>
    </source>
</evidence>
<evidence type="ECO:0000256" key="1">
    <source>
        <dbReference type="ARBA" id="ARBA00004141"/>
    </source>
</evidence>
<evidence type="ECO:0000256" key="7">
    <source>
        <dbReference type="SAM" id="Phobius"/>
    </source>
</evidence>
<evidence type="ECO:0000256" key="3">
    <source>
        <dbReference type="ARBA" id="ARBA00022989"/>
    </source>
</evidence>
<dbReference type="InterPro" id="IPR051668">
    <property type="entry name" value="ATG33"/>
</dbReference>
<dbReference type="Proteomes" id="UP000449547">
    <property type="component" value="Unassembled WGS sequence"/>
</dbReference>
<feature type="region of interest" description="Disordered" evidence="6">
    <location>
        <begin position="152"/>
        <end position="173"/>
    </location>
</feature>
<accession>A0A642UT10</accession>
<dbReference type="VEuPathDB" id="FungiDB:DIURU_003564"/>
<keyword evidence="4 7" id="KW-0472">Membrane</keyword>
<dbReference type="GO" id="GO:0000422">
    <property type="term" value="P:autophagy of mitochondrion"/>
    <property type="evidence" value="ECO:0007669"/>
    <property type="project" value="TreeGrafter"/>
</dbReference>
<keyword evidence="9" id="KW-1185">Reference proteome</keyword>
<dbReference type="GeneID" id="54782215"/>
<evidence type="ECO:0008006" key="10">
    <source>
        <dbReference type="Google" id="ProtNLM"/>
    </source>
</evidence>
<dbReference type="GO" id="GO:0016236">
    <property type="term" value="P:macroautophagy"/>
    <property type="evidence" value="ECO:0007669"/>
    <property type="project" value="TreeGrafter"/>
</dbReference>
<feature type="transmembrane region" description="Helical" evidence="7">
    <location>
        <begin position="49"/>
        <end position="74"/>
    </location>
</feature>